<evidence type="ECO:0000313" key="1">
    <source>
        <dbReference type="EMBL" id="MCT2558253.1"/>
    </source>
</evidence>
<comment type="caution">
    <text evidence="1">The sequence shown here is derived from an EMBL/GenBank/DDBJ whole genome shotgun (WGS) entry which is preliminary data.</text>
</comment>
<evidence type="ECO:0000313" key="2">
    <source>
        <dbReference type="Proteomes" id="UP001142648"/>
    </source>
</evidence>
<sequence>MREWSMMGARAKWIAGGVLAVVLVYAWIDGGEEPLRPIAQTVAVPGGAG</sequence>
<keyword evidence="2" id="KW-1185">Reference proteome</keyword>
<dbReference type="AlphaFoldDB" id="A0A9X2W0A7"/>
<dbReference type="Proteomes" id="UP001142648">
    <property type="component" value="Unassembled WGS sequence"/>
</dbReference>
<name>A0A9X2W0A7_9SPHN</name>
<gene>
    <name evidence="1" type="ORF">N0B51_04605</name>
</gene>
<proteinExistence type="predicted"/>
<dbReference type="RefSeq" id="WP_259961060.1">
    <property type="nucleotide sequence ID" value="NZ_JAOAMV010000002.1"/>
</dbReference>
<reference evidence="1" key="1">
    <citation type="submission" date="2022-09" db="EMBL/GenBank/DDBJ databases">
        <title>The genome sequence of Tsuneonella sp. YG55.</title>
        <authorList>
            <person name="Liu Y."/>
        </authorList>
    </citation>
    <scope>NUCLEOTIDE SEQUENCE</scope>
    <source>
        <strain evidence="1">YG55</strain>
    </source>
</reference>
<protein>
    <submittedName>
        <fullName evidence="1">Uncharacterized protein</fullName>
    </submittedName>
</protein>
<accession>A0A9X2W0A7</accession>
<dbReference type="EMBL" id="JAOAMV010000002">
    <property type="protein sequence ID" value="MCT2558253.1"/>
    <property type="molecule type" value="Genomic_DNA"/>
</dbReference>
<organism evidence="1 2">
    <name type="scientific">Tsuneonella litorea</name>
    <dbReference type="NCBI Taxonomy" id="2976475"/>
    <lineage>
        <taxon>Bacteria</taxon>
        <taxon>Pseudomonadati</taxon>
        <taxon>Pseudomonadota</taxon>
        <taxon>Alphaproteobacteria</taxon>
        <taxon>Sphingomonadales</taxon>
        <taxon>Erythrobacteraceae</taxon>
        <taxon>Tsuneonella</taxon>
    </lineage>
</organism>